<dbReference type="EMBL" id="FNND01000021">
    <property type="protein sequence ID" value="SDX22532.1"/>
    <property type="molecule type" value="Genomic_DNA"/>
</dbReference>
<protein>
    <submittedName>
        <fullName evidence="2">Uncharacterized protein</fullName>
    </submittedName>
</protein>
<gene>
    <name evidence="2" type="ORF">SAMN05444420_1214</name>
</gene>
<accession>A0A1H2ZYB3</accession>
<dbReference type="AlphaFoldDB" id="A0A1H2ZYB3"/>
<evidence type="ECO:0000313" key="2">
    <source>
        <dbReference type="EMBL" id="SDX22532.1"/>
    </source>
</evidence>
<keyword evidence="3" id="KW-1185">Reference proteome</keyword>
<feature type="transmembrane region" description="Helical" evidence="1">
    <location>
        <begin position="56"/>
        <end position="85"/>
    </location>
</feature>
<evidence type="ECO:0000313" key="3">
    <source>
        <dbReference type="Proteomes" id="UP000182771"/>
    </source>
</evidence>
<comment type="caution">
    <text evidence="2">The sequence shown here is derived from an EMBL/GenBank/DDBJ whole genome shotgun (WGS) entry which is preliminary data.</text>
</comment>
<keyword evidence="1" id="KW-1133">Transmembrane helix</keyword>
<evidence type="ECO:0000256" key="1">
    <source>
        <dbReference type="SAM" id="Phobius"/>
    </source>
</evidence>
<name>A0A1H2ZYB3_9FLAO</name>
<proteinExistence type="predicted"/>
<dbReference type="Proteomes" id="UP000182771">
    <property type="component" value="Unassembled WGS sequence"/>
</dbReference>
<organism evidence="2 3">
    <name type="scientific">Capnocytophaga granulosa</name>
    <dbReference type="NCBI Taxonomy" id="45242"/>
    <lineage>
        <taxon>Bacteria</taxon>
        <taxon>Pseudomonadati</taxon>
        <taxon>Bacteroidota</taxon>
        <taxon>Flavobacteriia</taxon>
        <taxon>Flavobacteriales</taxon>
        <taxon>Flavobacteriaceae</taxon>
        <taxon>Capnocytophaga</taxon>
    </lineage>
</organism>
<sequence length="101" mass="12085">MLFLFYIYTLPYIVEYEEITNYSQKAYLINSVVDNLYFSSNFWHSPLEYLKDIPPILLFFLTILASLLNFLTTVYTLSFILTIIVNTTRCFIKKIIKYKKI</sequence>
<keyword evidence="1" id="KW-0812">Transmembrane</keyword>
<reference evidence="2 3" key="1">
    <citation type="submission" date="2016-10" db="EMBL/GenBank/DDBJ databases">
        <authorList>
            <person name="Varghese N."/>
            <person name="Submissions S."/>
        </authorList>
    </citation>
    <scope>NUCLEOTIDE SEQUENCE [LARGE SCALE GENOMIC DNA]</scope>
    <source>
        <strain evidence="2 3">DSM 11449</strain>
    </source>
</reference>
<keyword evidence="1" id="KW-0472">Membrane</keyword>